<dbReference type="GO" id="GO:0005829">
    <property type="term" value="C:cytosol"/>
    <property type="evidence" value="ECO:0007669"/>
    <property type="project" value="TreeGrafter"/>
</dbReference>
<evidence type="ECO:0000256" key="5">
    <source>
        <dbReference type="ARBA" id="ARBA00022840"/>
    </source>
</evidence>
<feature type="domain" description="Asparagine synthetase" evidence="8">
    <location>
        <begin position="217"/>
        <end position="593"/>
    </location>
</feature>
<sequence>MLERFCGVLHASDAVTDTSRIFPENLARLQFPQGAIGYRTDVTVFQDDGSVCLALGSPRFKNAALQQLKEQRGAAAAWAQAFRTHGDAAVQQAAGRFSVILIARDGSQALLATDRFGTWPICYAEHEGRLHFSDRADTLPGVPRKISSQAVFEYLFFHMIPAPTTIFEGVFRLPQGHLLKWQDGKAECRRWWQAVFEEDNTPSLEESKARFLQIIEDDVRREAEGASVGCFLSGGTDSSTVTGMLCKVVGQPARAYSIGFDASGYDEMEYARIAAKRFGADHREYYVTPDDLVAGIPQVATHYDQPFGNSSALPGWICATRAREDGIERMLAGDGGDELFGGNTRYAKQRIFGWYDGVPGLLRRGLLEPTLALPGMGRIPLLKKGVSYVEQARVPMPDRIHMYNMLIQLGMDTVFAPDFIARVDTDRPYRAQREVWQATNASAHINRMLNYDWKYTLADNDLPKVVGTTQLAGVDVAFPLLSDELTDFSLTLPPEWKLKRLTLRWFFKEALRGFLPDEIIAKKKHGFGLPFGVWACQHTGLKALATDALGSFRNRGIVRPQFIDELLKTHLPAHPGYYGEMVWILMMMEFWMREHETA</sequence>
<name>A0A235EZP6_9RHOO</name>
<dbReference type="PANTHER" id="PTHR43284">
    <property type="entry name" value="ASPARAGINE SYNTHETASE (GLUTAMINE-HYDROLYZING)"/>
    <property type="match status" value="1"/>
</dbReference>
<comment type="catalytic activity">
    <reaction evidence="6">
        <text>L-aspartate + L-glutamine + ATP + H2O = L-asparagine + L-glutamate + AMP + diphosphate + H(+)</text>
        <dbReference type="Rhea" id="RHEA:12228"/>
        <dbReference type="ChEBI" id="CHEBI:15377"/>
        <dbReference type="ChEBI" id="CHEBI:15378"/>
        <dbReference type="ChEBI" id="CHEBI:29985"/>
        <dbReference type="ChEBI" id="CHEBI:29991"/>
        <dbReference type="ChEBI" id="CHEBI:30616"/>
        <dbReference type="ChEBI" id="CHEBI:33019"/>
        <dbReference type="ChEBI" id="CHEBI:58048"/>
        <dbReference type="ChEBI" id="CHEBI:58359"/>
        <dbReference type="ChEBI" id="CHEBI:456215"/>
        <dbReference type="EC" id="6.3.5.4"/>
    </reaction>
</comment>
<keyword evidence="4" id="KW-0547">Nucleotide-binding</keyword>
<protein>
    <recommendedName>
        <fullName evidence="3">asparagine synthase (glutamine-hydrolyzing)</fullName>
        <ecNumber evidence="3">6.3.5.4</ecNumber>
    </recommendedName>
</protein>
<evidence type="ECO:0000256" key="7">
    <source>
        <dbReference type="PIRSR" id="PIRSR001589-3"/>
    </source>
</evidence>
<comment type="caution">
    <text evidence="10">The sequence shown here is derived from an EMBL/GenBank/DDBJ whole genome shotgun (WGS) entry which is preliminary data.</text>
</comment>
<evidence type="ECO:0000259" key="8">
    <source>
        <dbReference type="Pfam" id="PF00733"/>
    </source>
</evidence>
<keyword evidence="5" id="KW-0067">ATP-binding</keyword>
<dbReference type="RefSeq" id="WP_094268196.1">
    <property type="nucleotide sequence ID" value="NZ_NOIH01000009.1"/>
</dbReference>
<evidence type="ECO:0000256" key="3">
    <source>
        <dbReference type="ARBA" id="ARBA00012737"/>
    </source>
</evidence>
<proteinExistence type="inferred from homology"/>
<dbReference type="EMBL" id="NOIH01000009">
    <property type="protein sequence ID" value="OYD54037.1"/>
    <property type="molecule type" value="Genomic_DNA"/>
</dbReference>
<dbReference type="GO" id="GO:0005524">
    <property type="term" value="F:ATP binding"/>
    <property type="evidence" value="ECO:0007669"/>
    <property type="project" value="UniProtKB-KW"/>
</dbReference>
<evidence type="ECO:0000256" key="4">
    <source>
        <dbReference type="ARBA" id="ARBA00022741"/>
    </source>
</evidence>
<reference evidence="10 11" key="1">
    <citation type="submission" date="2017-07" db="EMBL/GenBank/DDBJ databases">
        <title>Thauera sp. KNDSS-Mac4 genome sequence and assembly.</title>
        <authorList>
            <person name="Mayilraj S."/>
        </authorList>
    </citation>
    <scope>NUCLEOTIDE SEQUENCE [LARGE SCALE GENOMIC DNA]</scope>
    <source>
        <strain evidence="10 11">KNDSS-Mac4</strain>
    </source>
</reference>
<gene>
    <name evidence="10" type="ORF">CGK74_09200</name>
</gene>
<dbReference type="InterPro" id="IPR051786">
    <property type="entry name" value="ASN_synthetase/amidase"/>
</dbReference>
<comment type="similarity">
    <text evidence="2">Belongs to the asparagine synthetase family.</text>
</comment>
<dbReference type="Proteomes" id="UP000215181">
    <property type="component" value="Unassembled WGS sequence"/>
</dbReference>
<dbReference type="GO" id="GO:0004066">
    <property type="term" value="F:asparagine synthase (glutamine-hydrolyzing) activity"/>
    <property type="evidence" value="ECO:0007669"/>
    <property type="project" value="UniProtKB-EC"/>
</dbReference>
<dbReference type="CDD" id="cd01991">
    <property type="entry name" value="Asn_synthase_B_C"/>
    <property type="match status" value="1"/>
</dbReference>
<feature type="site" description="Important for beta-aspartyl-AMP intermediate formation" evidence="7">
    <location>
        <position position="334"/>
    </location>
</feature>
<evidence type="ECO:0000313" key="10">
    <source>
        <dbReference type="EMBL" id="OYD54037.1"/>
    </source>
</evidence>
<dbReference type="Gene3D" id="3.40.50.620">
    <property type="entry name" value="HUPs"/>
    <property type="match status" value="1"/>
</dbReference>
<evidence type="ECO:0000259" key="9">
    <source>
        <dbReference type="Pfam" id="PF13537"/>
    </source>
</evidence>
<accession>A0A235EZP6</accession>
<evidence type="ECO:0000256" key="1">
    <source>
        <dbReference type="ARBA" id="ARBA00005187"/>
    </source>
</evidence>
<keyword evidence="11" id="KW-1185">Reference proteome</keyword>
<comment type="pathway">
    <text evidence="1">Amino-acid biosynthesis; L-asparagine biosynthesis; L-asparagine from L-aspartate (L-Gln route): step 1/1.</text>
</comment>
<evidence type="ECO:0000313" key="11">
    <source>
        <dbReference type="Proteomes" id="UP000215181"/>
    </source>
</evidence>
<dbReference type="EC" id="6.3.5.4" evidence="3"/>
<dbReference type="SUPFAM" id="SSF52402">
    <property type="entry name" value="Adenine nucleotide alpha hydrolases-like"/>
    <property type="match status" value="1"/>
</dbReference>
<dbReference type="Gene3D" id="3.60.20.10">
    <property type="entry name" value="Glutamine Phosphoribosylpyrophosphate, subunit 1, domain 1"/>
    <property type="match status" value="1"/>
</dbReference>
<dbReference type="PIRSF" id="PIRSF001589">
    <property type="entry name" value="Asn_synthetase_glu-h"/>
    <property type="match status" value="1"/>
</dbReference>
<dbReference type="InterPro" id="IPR017932">
    <property type="entry name" value="GATase_2_dom"/>
</dbReference>
<feature type="domain" description="Glutamine amidotransferase type-2" evidence="9">
    <location>
        <begin position="79"/>
        <end position="135"/>
    </location>
</feature>
<dbReference type="SUPFAM" id="SSF56235">
    <property type="entry name" value="N-terminal nucleophile aminohydrolases (Ntn hydrolases)"/>
    <property type="match status" value="1"/>
</dbReference>
<dbReference type="GO" id="GO:0006529">
    <property type="term" value="P:asparagine biosynthetic process"/>
    <property type="evidence" value="ECO:0007669"/>
    <property type="project" value="InterPro"/>
</dbReference>
<dbReference type="InterPro" id="IPR029055">
    <property type="entry name" value="Ntn_hydrolases_N"/>
</dbReference>
<dbReference type="InterPro" id="IPR014729">
    <property type="entry name" value="Rossmann-like_a/b/a_fold"/>
</dbReference>
<dbReference type="InterPro" id="IPR001962">
    <property type="entry name" value="Asn_synthase"/>
</dbReference>
<dbReference type="AlphaFoldDB" id="A0A235EZP6"/>
<dbReference type="InterPro" id="IPR006426">
    <property type="entry name" value="Asn_synth_AEB"/>
</dbReference>
<evidence type="ECO:0000256" key="2">
    <source>
        <dbReference type="ARBA" id="ARBA00005752"/>
    </source>
</evidence>
<evidence type="ECO:0000256" key="6">
    <source>
        <dbReference type="ARBA" id="ARBA00048741"/>
    </source>
</evidence>
<organism evidence="10 11">
    <name type="scientific">Thauera propionica</name>
    <dbReference type="NCBI Taxonomy" id="2019431"/>
    <lineage>
        <taxon>Bacteria</taxon>
        <taxon>Pseudomonadati</taxon>
        <taxon>Pseudomonadota</taxon>
        <taxon>Betaproteobacteria</taxon>
        <taxon>Rhodocyclales</taxon>
        <taxon>Zoogloeaceae</taxon>
        <taxon>Thauera</taxon>
    </lineage>
</organism>
<dbReference type="Pfam" id="PF13537">
    <property type="entry name" value="GATase_7"/>
    <property type="match status" value="1"/>
</dbReference>
<dbReference type="OrthoDB" id="9763290at2"/>
<dbReference type="Pfam" id="PF00733">
    <property type="entry name" value="Asn_synthase"/>
    <property type="match status" value="1"/>
</dbReference>
<dbReference type="PANTHER" id="PTHR43284:SF1">
    <property type="entry name" value="ASPARAGINE SYNTHETASE"/>
    <property type="match status" value="1"/>
</dbReference>